<dbReference type="GO" id="GO:0022857">
    <property type="term" value="F:transmembrane transporter activity"/>
    <property type="evidence" value="ECO:0007669"/>
    <property type="project" value="InterPro"/>
</dbReference>
<feature type="transmembrane region" description="Helical" evidence="4">
    <location>
        <begin position="64"/>
        <end position="85"/>
    </location>
</feature>
<dbReference type="Gene3D" id="1.20.1250.20">
    <property type="entry name" value="MFS general substrate transporter like domains"/>
    <property type="match status" value="1"/>
</dbReference>
<dbReference type="PANTHER" id="PTHR23523">
    <property type="match status" value="1"/>
</dbReference>
<dbReference type="PANTHER" id="PTHR23523:SF2">
    <property type="entry name" value="2-NITROIMIDAZOLE TRANSPORTER"/>
    <property type="match status" value="1"/>
</dbReference>
<feature type="transmembrane region" description="Helical" evidence="4">
    <location>
        <begin position="301"/>
        <end position="319"/>
    </location>
</feature>
<feature type="transmembrane region" description="Helical" evidence="4">
    <location>
        <begin position="121"/>
        <end position="142"/>
    </location>
</feature>
<dbReference type="AlphaFoldDB" id="A0A4Q7MNC6"/>
<organism evidence="5 6">
    <name type="scientific">Kerstersia gyiorum</name>
    <dbReference type="NCBI Taxonomy" id="206506"/>
    <lineage>
        <taxon>Bacteria</taxon>
        <taxon>Pseudomonadati</taxon>
        <taxon>Pseudomonadota</taxon>
        <taxon>Betaproteobacteria</taxon>
        <taxon>Burkholderiales</taxon>
        <taxon>Alcaligenaceae</taxon>
        <taxon>Kerstersia</taxon>
    </lineage>
</organism>
<proteinExistence type="predicted"/>
<evidence type="ECO:0000256" key="4">
    <source>
        <dbReference type="SAM" id="Phobius"/>
    </source>
</evidence>
<feature type="transmembrane region" description="Helical" evidence="4">
    <location>
        <begin position="325"/>
        <end position="344"/>
    </location>
</feature>
<sequence length="430" mass="45226">MSTTPESLQSSSRIRRLFAQFSSSQDPDSRGRLLLVICILLFACNLRAPMTALAPLLTQIQESFGLNAATAGTITAIPLLVFGIVSPLAPLLARRVGLERALVGALFLILLGVVVRSAGPLPLLFAGTSAIGIGIAIGNVLLPSLLKRDFPGQIAVLTSVYALTMGTVAAFSSSIAIPLADITGLGWRFALLCTGLIPAISLIGWLPLARRPREQAAAGPATNQVRTPVWRHAISWQVTFFLGMNSFLFYSVMSWLPAIMHDAGYTPAAAGAAHGIMQFGASIIGLLMMPIVRRSSDQRKLAVAISSLSLFSLAGLWLFPSWSTFWATLFGMGNGGVFILALSFMGTRVSTAGQAASLSGMAQSAGYLLACTGPSLLGSIHDASGNWSMPLLVCCALSATLIYAGWCAGRSIRISADGHLVPIPQTETKP</sequence>
<feature type="transmembrane region" description="Helical" evidence="4">
    <location>
        <begin position="185"/>
        <end position="206"/>
    </location>
</feature>
<dbReference type="InterPro" id="IPR011701">
    <property type="entry name" value="MFS"/>
</dbReference>
<dbReference type="OrthoDB" id="5317164at2"/>
<evidence type="ECO:0000256" key="1">
    <source>
        <dbReference type="ARBA" id="ARBA00022692"/>
    </source>
</evidence>
<feature type="transmembrane region" description="Helical" evidence="4">
    <location>
        <begin position="387"/>
        <end position="406"/>
    </location>
</feature>
<dbReference type="GeneID" id="99726100"/>
<keyword evidence="2 4" id="KW-1133">Transmembrane helix</keyword>
<accession>A0A4Q7MNC6</accession>
<dbReference type="EMBL" id="SGWZ01000002">
    <property type="protein sequence ID" value="RZS70064.1"/>
    <property type="molecule type" value="Genomic_DNA"/>
</dbReference>
<feature type="transmembrane region" description="Helical" evidence="4">
    <location>
        <begin position="234"/>
        <end position="256"/>
    </location>
</feature>
<feature type="transmembrane region" description="Helical" evidence="4">
    <location>
        <begin position="268"/>
        <end position="289"/>
    </location>
</feature>
<dbReference type="InterPro" id="IPR052524">
    <property type="entry name" value="MFS_Cyanate_Porter"/>
</dbReference>
<keyword evidence="3 4" id="KW-0472">Membrane</keyword>
<evidence type="ECO:0000256" key="3">
    <source>
        <dbReference type="ARBA" id="ARBA00023136"/>
    </source>
</evidence>
<evidence type="ECO:0000256" key="2">
    <source>
        <dbReference type="ARBA" id="ARBA00022989"/>
    </source>
</evidence>
<feature type="transmembrane region" description="Helical" evidence="4">
    <location>
        <begin position="33"/>
        <end position="58"/>
    </location>
</feature>
<gene>
    <name evidence="5" type="ORF">EV679_1457</name>
</gene>
<dbReference type="RefSeq" id="WP_130486868.1">
    <property type="nucleotide sequence ID" value="NZ_CBCSEB010000016.1"/>
</dbReference>
<feature type="transmembrane region" description="Helical" evidence="4">
    <location>
        <begin position="154"/>
        <end position="179"/>
    </location>
</feature>
<keyword evidence="1 4" id="KW-0812">Transmembrane</keyword>
<dbReference type="Pfam" id="PF07690">
    <property type="entry name" value="MFS_1"/>
    <property type="match status" value="1"/>
</dbReference>
<dbReference type="SUPFAM" id="SSF103473">
    <property type="entry name" value="MFS general substrate transporter"/>
    <property type="match status" value="1"/>
</dbReference>
<dbReference type="Proteomes" id="UP000292039">
    <property type="component" value="Unassembled WGS sequence"/>
</dbReference>
<evidence type="ECO:0000313" key="6">
    <source>
        <dbReference type="Proteomes" id="UP000292039"/>
    </source>
</evidence>
<feature type="transmembrane region" description="Helical" evidence="4">
    <location>
        <begin position="365"/>
        <end position="381"/>
    </location>
</feature>
<name>A0A4Q7MNC6_9BURK</name>
<dbReference type="InterPro" id="IPR036259">
    <property type="entry name" value="MFS_trans_sf"/>
</dbReference>
<protein>
    <submittedName>
        <fullName evidence="5">CP family cyanate transporter-like MFS transporter</fullName>
    </submittedName>
</protein>
<comment type="caution">
    <text evidence="5">The sequence shown here is derived from an EMBL/GenBank/DDBJ whole genome shotgun (WGS) entry which is preliminary data.</text>
</comment>
<reference evidence="5 6" key="1">
    <citation type="submission" date="2019-02" db="EMBL/GenBank/DDBJ databases">
        <title>Genomic Encyclopedia of Type Strains, Phase IV (KMG-IV): sequencing the most valuable type-strain genomes for metagenomic binning, comparative biology and taxonomic classification.</title>
        <authorList>
            <person name="Goeker M."/>
        </authorList>
    </citation>
    <scope>NUCLEOTIDE SEQUENCE [LARGE SCALE GENOMIC DNA]</scope>
    <source>
        <strain evidence="5 6">DSM 16618</strain>
    </source>
</reference>
<feature type="transmembrane region" description="Helical" evidence="4">
    <location>
        <begin position="97"/>
        <end position="115"/>
    </location>
</feature>
<evidence type="ECO:0000313" key="5">
    <source>
        <dbReference type="EMBL" id="RZS70064.1"/>
    </source>
</evidence>